<accession>A0A931J4L0</accession>
<reference evidence="2" key="1">
    <citation type="submission" date="2020-12" db="EMBL/GenBank/DDBJ databases">
        <title>The genome sequence of Inhella sp. 1Y17.</title>
        <authorList>
            <person name="Liu Y."/>
        </authorList>
    </citation>
    <scope>NUCLEOTIDE SEQUENCE</scope>
    <source>
        <strain evidence="2">1Y17</strain>
    </source>
</reference>
<dbReference type="EMBL" id="JAEDAK010000006">
    <property type="protein sequence ID" value="MBH9577439.1"/>
    <property type="molecule type" value="Genomic_DNA"/>
</dbReference>
<organism evidence="2 3">
    <name type="scientific">Inhella proteolytica</name>
    <dbReference type="NCBI Taxonomy" id="2795029"/>
    <lineage>
        <taxon>Bacteria</taxon>
        <taxon>Pseudomonadati</taxon>
        <taxon>Pseudomonadota</taxon>
        <taxon>Betaproteobacteria</taxon>
        <taxon>Burkholderiales</taxon>
        <taxon>Sphaerotilaceae</taxon>
        <taxon>Inhella</taxon>
    </lineage>
</organism>
<proteinExistence type="predicted"/>
<dbReference type="AlphaFoldDB" id="A0A931J4L0"/>
<evidence type="ECO:0000313" key="2">
    <source>
        <dbReference type="EMBL" id="MBH9577439.1"/>
    </source>
</evidence>
<evidence type="ECO:0000313" key="3">
    <source>
        <dbReference type="Proteomes" id="UP000613266"/>
    </source>
</evidence>
<feature type="transmembrane region" description="Helical" evidence="1">
    <location>
        <begin position="50"/>
        <end position="68"/>
    </location>
</feature>
<evidence type="ECO:0008006" key="4">
    <source>
        <dbReference type="Google" id="ProtNLM"/>
    </source>
</evidence>
<feature type="transmembrane region" description="Helical" evidence="1">
    <location>
        <begin position="5"/>
        <end position="21"/>
    </location>
</feature>
<protein>
    <recommendedName>
        <fullName evidence="4">DNA gyrase subunit B</fullName>
    </recommendedName>
</protein>
<dbReference type="RefSeq" id="WP_198111205.1">
    <property type="nucleotide sequence ID" value="NZ_JAEDAK010000006.1"/>
</dbReference>
<name>A0A931J4L0_9BURK</name>
<gene>
    <name evidence="2" type="ORF">I7X39_11055</name>
</gene>
<feature type="transmembrane region" description="Helical" evidence="1">
    <location>
        <begin position="27"/>
        <end position="43"/>
    </location>
</feature>
<feature type="transmembrane region" description="Helical" evidence="1">
    <location>
        <begin position="147"/>
        <end position="169"/>
    </location>
</feature>
<dbReference type="Proteomes" id="UP000613266">
    <property type="component" value="Unassembled WGS sequence"/>
</dbReference>
<comment type="caution">
    <text evidence="2">The sequence shown here is derived from an EMBL/GenBank/DDBJ whole genome shotgun (WGS) entry which is preliminary data.</text>
</comment>
<keyword evidence="1" id="KW-0472">Membrane</keyword>
<evidence type="ECO:0000256" key="1">
    <source>
        <dbReference type="SAM" id="Phobius"/>
    </source>
</evidence>
<keyword evidence="1" id="KW-0812">Transmembrane</keyword>
<feature type="transmembrane region" description="Helical" evidence="1">
    <location>
        <begin position="123"/>
        <end position="141"/>
    </location>
</feature>
<keyword evidence="1" id="KW-1133">Transmembrane helix</keyword>
<sequence length="181" mass="19680">MRNLFWVALTATYPLLVYLGLAHAEPRALALLLLGLALARFLASRSQQALGLALAGLLLAALTAWSNQLLPLKLYPVAVSAALLVLFGLSLWKGPTVVERLARLQEPNLDAHGVAYTRRVTQVWCGFFVLNGSLALATALWGSDATWALYNGLISYGLMGLLMGGEWLVRRRVRAHKTAES</sequence>
<keyword evidence="3" id="KW-1185">Reference proteome</keyword>
<feature type="transmembrane region" description="Helical" evidence="1">
    <location>
        <begin position="74"/>
        <end position="92"/>
    </location>
</feature>